<organism evidence="3 4">
    <name type="scientific">Trifolium pratense</name>
    <name type="common">Red clover</name>
    <dbReference type="NCBI Taxonomy" id="57577"/>
    <lineage>
        <taxon>Eukaryota</taxon>
        <taxon>Viridiplantae</taxon>
        <taxon>Streptophyta</taxon>
        <taxon>Embryophyta</taxon>
        <taxon>Tracheophyta</taxon>
        <taxon>Spermatophyta</taxon>
        <taxon>Magnoliopsida</taxon>
        <taxon>eudicotyledons</taxon>
        <taxon>Gunneridae</taxon>
        <taxon>Pentapetalae</taxon>
        <taxon>rosids</taxon>
        <taxon>fabids</taxon>
        <taxon>Fabales</taxon>
        <taxon>Fabaceae</taxon>
        <taxon>Papilionoideae</taxon>
        <taxon>50 kb inversion clade</taxon>
        <taxon>NPAAA clade</taxon>
        <taxon>Hologalegina</taxon>
        <taxon>IRL clade</taxon>
        <taxon>Trifolieae</taxon>
        <taxon>Trifolium</taxon>
    </lineage>
</organism>
<evidence type="ECO:0000313" key="3">
    <source>
        <dbReference type="EMBL" id="PNY05400.1"/>
    </source>
</evidence>
<gene>
    <name evidence="3" type="ORF">L195_g001851</name>
</gene>
<accession>A0A2K3NQT2</accession>
<feature type="region of interest" description="Disordered" evidence="1">
    <location>
        <begin position="189"/>
        <end position="209"/>
    </location>
</feature>
<evidence type="ECO:0000256" key="1">
    <source>
        <dbReference type="SAM" id="MobiDB-lite"/>
    </source>
</evidence>
<keyword evidence="2" id="KW-1133">Transmembrane helix</keyword>
<dbReference type="EMBL" id="ASHM01000787">
    <property type="protein sequence ID" value="PNY05400.1"/>
    <property type="molecule type" value="Genomic_DNA"/>
</dbReference>
<keyword evidence="2" id="KW-0472">Membrane</keyword>
<keyword evidence="2" id="KW-0812">Transmembrane</keyword>
<protein>
    <submittedName>
        <fullName evidence="3">Uncharacterized protein</fullName>
    </submittedName>
</protein>
<name>A0A2K3NQT2_TRIPR</name>
<reference evidence="3 4" key="1">
    <citation type="journal article" date="2014" name="Am. J. Bot.">
        <title>Genome assembly and annotation for red clover (Trifolium pratense; Fabaceae).</title>
        <authorList>
            <person name="Istvanek J."/>
            <person name="Jaros M."/>
            <person name="Krenek A."/>
            <person name="Repkova J."/>
        </authorList>
    </citation>
    <scope>NUCLEOTIDE SEQUENCE [LARGE SCALE GENOMIC DNA]</scope>
    <source>
        <strain evidence="4">cv. Tatra</strain>
        <tissue evidence="3">Young leaves</tissue>
    </source>
</reference>
<dbReference type="Proteomes" id="UP000236291">
    <property type="component" value="Unassembled WGS sequence"/>
</dbReference>
<proteinExistence type="predicted"/>
<feature type="transmembrane region" description="Helical" evidence="2">
    <location>
        <begin position="132"/>
        <end position="153"/>
    </location>
</feature>
<feature type="compositionally biased region" description="Basic and acidic residues" evidence="1">
    <location>
        <begin position="189"/>
        <end position="206"/>
    </location>
</feature>
<evidence type="ECO:0000256" key="2">
    <source>
        <dbReference type="SAM" id="Phobius"/>
    </source>
</evidence>
<reference evidence="3 4" key="2">
    <citation type="journal article" date="2017" name="Front. Plant Sci.">
        <title>Gene Classification and Mining of Molecular Markers Useful in Red Clover (Trifolium pratense) Breeding.</title>
        <authorList>
            <person name="Istvanek J."/>
            <person name="Dluhosova J."/>
            <person name="Dluhos P."/>
            <person name="Patkova L."/>
            <person name="Nedelnik J."/>
            <person name="Repkova J."/>
        </authorList>
    </citation>
    <scope>NUCLEOTIDE SEQUENCE [LARGE SCALE GENOMIC DNA]</scope>
    <source>
        <strain evidence="4">cv. Tatra</strain>
        <tissue evidence="3">Young leaves</tissue>
    </source>
</reference>
<dbReference type="PANTHER" id="PTHR14000">
    <property type="entry name" value="FINGER CCCH DOMAIN PROTEIN, PUTATIVE (DUF3755)-RELATED"/>
    <property type="match status" value="1"/>
</dbReference>
<comment type="caution">
    <text evidence="3">The sequence shown here is derived from an EMBL/GenBank/DDBJ whole genome shotgun (WGS) entry which is preliminary data.</text>
</comment>
<sequence length="382" mass="42876">MAAESNSGFHYGDMNSSLNWHAISFQSGAVSSLPEMVPMGNYFGLNNDTSGNASGCSLLVDSVPGLKHDAGLAAEWSVDEQYKLEEGLLNFFRILYPCVTQHPLYGRYSGCYGCYIKLPRACPVAATGRSAIVFHCITLVFFLFFSSFMARYADEPSIMRYVKIAASLRDKTVRDVALRCRWMTRKRRKSEDHMLKKANNRKDKPVESSPKQYLQPVVTTYSCIPHHMDRSQRIVYDDGVCGPMKRLLEQNAQAFSQINSNLSTFKGLFSGLNHLNMADYPQLKYMISNQFLATPMPTILLLEVIGCTHSLMESVGVSITKKVTQFQRSNFELRPSLIPYFQSIEISCDHKDAVLEVLSEDYDSFITMDMAGLIVSLSVSAT</sequence>
<dbReference type="AlphaFoldDB" id="A0A2K3NQT2"/>
<evidence type="ECO:0000313" key="4">
    <source>
        <dbReference type="Proteomes" id="UP000236291"/>
    </source>
</evidence>
<dbReference type="PANTHER" id="PTHR14000:SF47">
    <property type="entry name" value="TRANSCRIPTION FACTOR SUPERFAMILY PROTEIN, PUTATIVE-RELATED"/>
    <property type="match status" value="1"/>
</dbReference>